<feature type="compositionally biased region" description="Polar residues" evidence="1">
    <location>
        <begin position="110"/>
        <end position="126"/>
    </location>
</feature>
<keyword evidence="2" id="KW-0472">Membrane</keyword>
<feature type="compositionally biased region" description="Basic and acidic residues" evidence="1">
    <location>
        <begin position="129"/>
        <end position="143"/>
    </location>
</feature>
<evidence type="ECO:0000256" key="1">
    <source>
        <dbReference type="SAM" id="MobiDB-lite"/>
    </source>
</evidence>
<dbReference type="Proteomes" id="UP001302126">
    <property type="component" value="Unassembled WGS sequence"/>
</dbReference>
<dbReference type="AlphaFoldDB" id="A0AAN6WLM5"/>
<gene>
    <name evidence="3" type="ORF">QBC35DRAFT_477317</name>
</gene>
<sequence length="163" mass="17604">MPLLNRGRLSAAGTAAEAGLGLAGTIGVTLAIIVAVALVIGVCLCLKAEPNGDEKAPKISESQEKGIYARAKTVEDTQSDMPYYSRYGCVAPAPSPSLTIEEINRRAQRLETSSRPSLERGQNTSLDEQESREGRTDSQEEARGLLAPQATWTPQAIRRDMYR</sequence>
<feature type="region of interest" description="Disordered" evidence="1">
    <location>
        <begin position="105"/>
        <end position="163"/>
    </location>
</feature>
<name>A0AAN6WLM5_9PEZI</name>
<evidence type="ECO:0000313" key="3">
    <source>
        <dbReference type="EMBL" id="KAK4184398.1"/>
    </source>
</evidence>
<reference evidence="3" key="2">
    <citation type="submission" date="2023-05" db="EMBL/GenBank/DDBJ databases">
        <authorList>
            <consortium name="Lawrence Berkeley National Laboratory"/>
            <person name="Steindorff A."/>
            <person name="Hensen N."/>
            <person name="Bonometti L."/>
            <person name="Westerberg I."/>
            <person name="Brannstrom I.O."/>
            <person name="Guillou S."/>
            <person name="Cros-Aarteil S."/>
            <person name="Calhoun S."/>
            <person name="Haridas S."/>
            <person name="Kuo A."/>
            <person name="Mondo S."/>
            <person name="Pangilinan J."/>
            <person name="Riley R."/>
            <person name="Labutti K."/>
            <person name="Andreopoulos B."/>
            <person name="Lipzen A."/>
            <person name="Chen C."/>
            <person name="Yanf M."/>
            <person name="Daum C."/>
            <person name="Ng V."/>
            <person name="Clum A."/>
            <person name="Ohm R."/>
            <person name="Martin F."/>
            <person name="Silar P."/>
            <person name="Natvig D."/>
            <person name="Lalanne C."/>
            <person name="Gautier V."/>
            <person name="Ament-Velasquez S.L."/>
            <person name="Kruys A."/>
            <person name="Hutchinson M.I."/>
            <person name="Powell A.J."/>
            <person name="Barry K."/>
            <person name="Miller A.N."/>
            <person name="Grigoriev I.V."/>
            <person name="Debuchy R."/>
            <person name="Gladieux P."/>
            <person name="Thoren M.H."/>
            <person name="Johannesson H."/>
        </authorList>
    </citation>
    <scope>NUCLEOTIDE SEQUENCE</scope>
    <source>
        <strain evidence="3">PSN309</strain>
    </source>
</reference>
<proteinExistence type="predicted"/>
<comment type="caution">
    <text evidence="3">The sequence shown here is derived from an EMBL/GenBank/DDBJ whole genome shotgun (WGS) entry which is preliminary data.</text>
</comment>
<accession>A0AAN6WLM5</accession>
<evidence type="ECO:0000313" key="4">
    <source>
        <dbReference type="Proteomes" id="UP001302126"/>
    </source>
</evidence>
<keyword evidence="2" id="KW-1133">Transmembrane helix</keyword>
<keyword evidence="4" id="KW-1185">Reference proteome</keyword>
<evidence type="ECO:0000256" key="2">
    <source>
        <dbReference type="SAM" id="Phobius"/>
    </source>
</evidence>
<feature type="transmembrane region" description="Helical" evidence="2">
    <location>
        <begin position="20"/>
        <end position="46"/>
    </location>
</feature>
<keyword evidence="2" id="KW-0812">Transmembrane</keyword>
<dbReference type="EMBL" id="MU864491">
    <property type="protein sequence ID" value="KAK4184398.1"/>
    <property type="molecule type" value="Genomic_DNA"/>
</dbReference>
<protein>
    <submittedName>
        <fullName evidence="3">Uncharacterized protein</fullName>
    </submittedName>
</protein>
<organism evidence="3 4">
    <name type="scientific">Podospora australis</name>
    <dbReference type="NCBI Taxonomy" id="1536484"/>
    <lineage>
        <taxon>Eukaryota</taxon>
        <taxon>Fungi</taxon>
        <taxon>Dikarya</taxon>
        <taxon>Ascomycota</taxon>
        <taxon>Pezizomycotina</taxon>
        <taxon>Sordariomycetes</taxon>
        <taxon>Sordariomycetidae</taxon>
        <taxon>Sordariales</taxon>
        <taxon>Podosporaceae</taxon>
        <taxon>Podospora</taxon>
    </lineage>
</organism>
<reference evidence="3" key="1">
    <citation type="journal article" date="2023" name="Mol. Phylogenet. Evol.">
        <title>Genome-scale phylogeny and comparative genomics of the fungal order Sordariales.</title>
        <authorList>
            <person name="Hensen N."/>
            <person name="Bonometti L."/>
            <person name="Westerberg I."/>
            <person name="Brannstrom I.O."/>
            <person name="Guillou S."/>
            <person name="Cros-Aarteil S."/>
            <person name="Calhoun S."/>
            <person name="Haridas S."/>
            <person name="Kuo A."/>
            <person name="Mondo S."/>
            <person name="Pangilinan J."/>
            <person name="Riley R."/>
            <person name="LaButti K."/>
            <person name="Andreopoulos B."/>
            <person name="Lipzen A."/>
            <person name="Chen C."/>
            <person name="Yan M."/>
            <person name="Daum C."/>
            <person name="Ng V."/>
            <person name="Clum A."/>
            <person name="Steindorff A."/>
            <person name="Ohm R.A."/>
            <person name="Martin F."/>
            <person name="Silar P."/>
            <person name="Natvig D.O."/>
            <person name="Lalanne C."/>
            <person name="Gautier V."/>
            <person name="Ament-Velasquez S.L."/>
            <person name="Kruys A."/>
            <person name="Hutchinson M.I."/>
            <person name="Powell A.J."/>
            <person name="Barry K."/>
            <person name="Miller A.N."/>
            <person name="Grigoriev I.V."/>
            <person name="Debuchy R."/>
            <person name="Gladieux P."/>
            <person name="Hiltunen Thoren M."/>
            <person name="Johannesson H."/>
        </authorList>
    </citation>
    <scope>NUCLEOTIDE SEQUENCE</scope>
    <source>
        <strain evidence="3">PSN309</strain>
    </source>
</reference>